<sequence length="107" mass="11795">MPAPPTLVGFAWCDGVLDRRTVVRCALARVCGRCGRSLGRPVVFVGDHDEHDRNSFHLPPLHEECGQDLLRAAGPGHVLVRTGGFEFVRPGRDDPDEEPRFVPNSLL</sequence>
<dbReference type="EMBL" id="CP022295">
    <property type="protein sequence ID" value="QSR26919.1"/>
    <property type="molecule type" value="Genomic_DNA"/>
</dbReference>
<name>A0A7Y9ZFC9_9ACTN</name>
<evidence type="ECO:0000313" key="1">
    <source>
        <dbReference type="EMBL" id="NYI42955.1"/>
    </source>
</evidence>
<dbReference type="RefSeq" id="WP_036544748.1">
    <property type="nucleotide sequence ID" value="NZ_CP022295.1"/>
</dbReference>
<dbReference type="Proteomes" id="UP000562045">
    <property type="component" value="Unassembled WGS sequence"/>
</dbReference>
<accession>A0A7Y9ZFC9</accession>
<protein>
    <submittedName>
        <fullName evidence="1">Uncharacterized protein</fullName>
    </submittedName>
</protein>
<organism evidence="1 3">
    <name type="scientific">Nocardioides aromaticivorans</name>
    <dbReference type="NCBI Taxonomy" id="200618"/>
    <lineage>
        <taxon>Bacteria</taxon>
        <taxon>Bacillati</taxon>
        <taxon>Actinomycetota</taxon>
        <taxon>Actinomycetes</taxon>
        <taxon>Propionibacteriales</taxon>
        <taxon>Nocardioidaceae</taxon>
        <taxon>Nocardioides</taxon>
    </lineage>
</organism>
<evidence type="ECO:0000313" key="2">
    <source>
        <dbReference type="EMBL" id="QSR26919.1"/>
    </source>
</evidence>
<evidence type="ECO:0000313" key="3">
    <source>
        <dbReference type="Proteomes" id="UP000562045"/>
    </source>
</evidence>
<dbReference type="Proteomes" id="UP000662818">
    <property type="component" value="Chromosome"/>
</dbReference>
<reference evidence="1 3" key="2">
    <citation type="submission" date="2020-07" db="EMBL/GenBank/DDBJ databases">
        <title>Sequencing the genomes of 1000 actinobacteria strains.</title>
        <authorList>
            <person name="Klenk H.-P."/>
        </authorList>
    </citation>
    <scope>NUCLEOTIDE SEQUENCE [LARGE SCALE GENOMIC DNA]</scope>
    <source>
        <strain evidence="1 3">DSM 15131</strain>
    </source>
</reference>
<keyword evidence="4" id="KW-1185">Reference proteome</keyword>
<dbReference type="EMBL" id="JACBZM010000001">
    <property type="protein sequence ID" value="NYI42955.1"/>
    <property type="molecule type" value="Genomic_DNA"/>
</dbReference>
<reference evidence="2 4" key="1">
    <citation type="submission" date="2017-06" db="EMBL/GenBank/DDBJ databases">
        <title>Complete Genome Sequence of the Soil Carbazole-Degrading Bacterium Nocardioides aromaticivorans IC177.</title>
        <authorList>
            <person name="Vejarano F."/>
            <person name="Suzuki-Minakuchi C."/>
            <person name="Ohtsubo Y."/>
            <person name="Tsuda M."/>
            <person name="Okada K."/>
            <person name="Nojiri H."/>
        </authorList>
    </citation>
    <scope>NUCLEOTIDE SEQUENCE [LARGE SCALE GENOMIC DNA]</scope>
    <source>
        <strain evidence="2 4">IC177</strain>
    </source>
</reference>
<gene>
    <name evidence="1" type="ORF">BJ993_000035</name>
    <name evidence="2" type="ORF">CFH99_14910</name>
</gene>
<evidence type="ECO:0000313" key="4">
    <source>
        <dbReference type="Proteomes" id="UP000662818"/>
    </source>
</evidence>
<dbReference type="AlphaFoldDB" id="A0A7Y9ZFC9"/>
<proteinExistence type="predicted"/>